<keyword evidence="3" id="KW-1185">Reference proteome</keyword>
<dbReference type="EMBL" id="JNBR01000013">
    <property type="protein sequence ID" value="OQS01165.1"/>
    <property type="molecule type" value="Genomic_DNA"/>
</dbReference>
<comment type="caution">
    <text evidence="2">The sequence shown here is derived from an EMBL/GenBank/DDBJ whole genome shotgun (WGS) entry which is preliminary data.</text>
</comment>
<evidence type="ECO:0008006" key="4">
    <source>
        <dbReference type="Google" id="ProtNLM"/>
    </source>
</evidence>
<dbReference type="PANTHER" id="PTHR34348:SF1">
    <property type="entry name" value="SURFEIT LOCUS PROTEIN 2"/>
    <property type="match status" value="1"/>
</dbReference>
<accession>A0A1V9ZT28</accession>
<feature type="compositionally biased region" description="Basic and acidic residues" evidence="1">
    <location>
        <begin position="219"/>
        <end position="234"/>
    </location>
</feature>
<evidence type="ECO:0000313" key="2">
    <source>
        <dbReference type="EMBL" id="OQS01165.1"/>
    </source>
</evidence>
<protein>
    <recommendedName>
        <fullName evidence="4">Surfeit locus protein 2</fullName>
    </recommendedName>
</protein>
<sequence length="259" mass="29258">MEVDAAVQELVAANESLEVVTVAGANDAQVVRVKCSATGHEMPPRVDVITAHINSKRFKKATEWYSYDFSQYEPYIVSHRRKPKCLYCNVTGIVLNKIPAEVEKHMAGKKFQRLKEEVKFFNEDEAGKEDDDFDANKFEFLNRQLVDSDAEDEDEDDEAAPKKRKTVDEGIGEEFYEGLPPVSDDEDEADDAEVEDKEEEDEEEEEEEEEVAKKPKLVSKKDKPSPKKAAEKPASKGFQKISSKLAAKKAAPANKRQKK</sequence>
<dbReference type="Pfam" id="PF05477">
    <property type="entry name" value="SURF2"/>
    <property type="match status" value="1"/>
</dbReference>
<dbReference type="STRING" id="1202772.A0A1V9ZT28"/>
<dbReference type="OrthoDB" id="127285at2759"/>
<feature type="compositionally biased region" description="Acidic residues" evidence="1">
    <location>
        <begin position="148"/>
        <end position="158"/>
    </location>
</feature>
<gene>
    <name evidence="2" type="ORF">ACHHYP_01712</name>
</gene>
<reference evidence="2 3" key="1">
    <citation type="journal article" date="2014" name="Genome Biol. Evol.">
        <title>The secreted proteins of Achlya hypogyna and Thraustotheca clavata identify the ancestral oomycete secretome and reveal gene acquisitions by horizontal gene transfer.</title>
        <authorList>
            <person name="Misner I."/>
            <person name="Blouin N."/>
            <person name="Leonard G."/>
            <person name="Richards T.A."/>
            <person name="Lane C.E."/>
        </authorList>
    </citation>
    <scope>NUCLEOTIDE SEQUENCE [LARGE SCALE GENOMIC DNA]</scope>
    <source>
        <strain evidence="2 3">ATCC 48635</strain>
    </source>
</reference>
<organism evidence="2 3">
    <name type="scientific">Achlya hypogyna</name>
    <name type="common">Oomycete</name>
    <name type="synonym">Protoachlya hypogyna</name>
    <dbReference type="NCBI Taxonomy" id="1202772"/>
    <lineage>
        <taxon>Eukaryota</taxon>
        <taxon>Sar</taxon>
        <taxon>Stramenopiles</taxon>
        <taxon>Oomycota</taxon>
        <taxon>Saprolegniomycetes</taxon>
        <taxon>Saprolegniales</taxon>
        <taxon>Achlyaceae</taxon>
        <taxon>Achlya</taxon>
    </lineage>
</organism>
<feature type="compositionally biased region" description="Low complexity" evidence="1">
    <location>
        <begin position="244"/>
        <end position="259"/>
    </location>
</feature>
<evidence type="ECO:0000256" key="1">
    <source>
        <dbReference type="SAM" id="MobiDB-lite"/>
    </source>
</evidence>
<name>A0A1V9ZT28_ACHHY</name>
<feature type="compositionally biased region" description="Acidic residues" evidence="1">
    <location>
        <begin position="183"/>
        <end position="210"/>
    </location>
</feature>
<dbReference type="PANTHER" id="PTHR34348">
    <property type="entry name" value="SURFEIT LOCUS PROTEIN 2"/>
    <property type="match status" value="1"/>
</dbReference>
<dbReference type="AlphaFoldDB" id="A0A1V9ZT28"/>
<feature type="region of interest" description="Disordered" evidence="1">
    <location>
        <begin position="144"/>
        <end position="259"/>
    </location>
</feature>
<dbReference type="Proteomes" id="UP000243579">
    <property type="component" value="Unassembled WGS sequence"/>
</dbReference>
<proteinExistence type="predicted"/>
<dbReference type="InterPro" id="IPR008833">
    <property type="entry name" value="Surf2"/>
</dbReference>
<evidence type="ECO:0000313" key="3">
    <source>
        <dbReference type="Proteomes" id="UP000243579"/>
    </source>
</evidence>